<feature type="compositionally biased region" description="Polar residues" evidence="1">
    <location>
        <begin position="24"/>
        <end position="53"/>
    </location>
</feature>
<feature type="domain" description="Fungal lipase-type" evidence="2">
    <location>
        <begin position="284"/>
        <end position="433"/>
    </location>
</feature>
<gene>
    <name evidence="3" type="ORF">LOCC1_G006394</name>
</gene>
<proteinExistence type="predicted"/>
<dbReference type="CDD" id="cd00519">
    <property type="entry name" value="Lipase_3"/>
    <property type="match status" value="1"/>
</dbReference>
<dbReference type="PANTHER" id="PTHR46023">
    <property type="entry name" value="LIPASE CLASS 3 PROTEIN-LIKE"/>
    <property type="match status" value="1"/>
</dbReference>
<dbReference type="InterPro" id="IPR002921">
    <property type="entry name" value="Fungal_lipase-type"/>
</dbReference>
<dbReference type="InterPro" id="IPR029058">
    <property type="entry name" value="AB_hydrolase_fold"/>
</dbReference>
<evidence type="ECO:0000256" key="1">
    <source>
        <dbReference type="SAM" id="MobiDB-lite"/>
    </source>
</evidence>
<dbReference type="GO" id="GO:0006629">
    <property type="term" value="P:lipid metabolic process"/>
    <property type="evidence" value="ECO:0007669"/>
    <property type="project" value="InterPro"/>
</dbReference>
<evidence type="ECO:0000313" key="4">
    <source>
        <dbReference type="Proteomes" id="UP000443090"/>
    </source>
</evidence>
<dbReference type="Pfam" id="PF01764">
    <property type="entry name" value="Lipase_3"/>
    <property type="match status" value="1"/>
</dbReference>
<dbReference type="PANTHER" id="PTHR46023:SF6">
    <property type="entry name" value="LIPASE CLASS 3 FAMILY PROTEIN"/>
    <property type="match status" value="1"/>
</dbReference>
<name>A0A8H8RSG7_9HELO</name>
<dbReference type="EMBL" id="QGMI01000422">
    <property type="protein sequence ID" value="TVY40941.1"/>
    <property type="molecule type" value="Genomic_DNA"/>
</dbReference>
<comment type="caution">
    <text evidence="3">The sequence shown here is derived from an EMBL/GenBank/DDBJ whole genome shotgun (WGS) entry which is preliminary data.</text>
</comment>
<feature type="compositionally biased region" description="Basic residues" evidence="1">
    <location>
        <begin position="1"/>
        <end position="11"/>
    </location>
</feature>
<dbReference type="SUPFAM" id="SSF53474">
    <property type="entry name" value="alpha/beta-Hydrolases"/>
    <property type="match status" value="1"/>
</dbReference>
<keyword evidence="4" id="KW-1185">Reference proteome</keyword>
<feature type="region of interest" description="Disordered" evidence="1">
    <location>
        <begin position="1"/>
        <end position="53"/>
    </location>
</feature>
<dbReference type="Gene3D" id="3.40.50.1820">
    <property type="entry name" value="alpha/beta hydrolase"/>
    <property type="match status" value="1"/>
</dbReference>
<organism evidence="3 4">
    <name type="scientific">Lachnellula occidentalis</name>
    <dbReference type="NCBI Taxonomy" id="215460"/>
    <lineage>
        <taxon>Eukaryota</taxon>
        <taxon>Fungi</taxon>
        <taxon>Dikarya</taxon>
        <taxon>Ascomycota</taxon>
        <taxon>Pezizomycotina</taxon>
        <taxon>Leotiomycetes</taxon>
        <taxon>Helotiales</taxon>
        <taxon>Lachnaceae</taxon>
        <taxon>Lachnellula</taxon>
    </lineage>
</organism>
<evidence type="ECO:0000259" key="2">
    <source>
        <dbReference type="Pfam" id="PF01764"/>
    </source>
</evidence>
<protein>
    <recommendedName>
        <fullName evidence="2">Fungal lipase-type domain-containing protein</fullName>
    </recommendedName>
</protein>
<dbReference type="Proteomes" id="UP000443090">
    <property type="component" value="Unassembled WGS sequence"/>
</dbReference>
<reference evidence="3 4" key="1">
    <citation type="submission" date="2018-05" db="EMBL/GenBank/DDBJ databases">
        <title>Genome sequencing and assembly of the regulated plant pathogen Lachnellula willkommii and related sister species for the development of diagnostic species identification markers.</title>
        <authorList>
            <person name="Giroux E."/>
            <person name="Bilodeau G."/>
        </authorList>
    </citation>
    <scope>NUCLEOTIDE SEQUENCE [LARGE SCALE GENOMIC DNA]</scope>
    <source>
        <strain evidence="3 4">CBS 160.35</strain>
    </source>
</reference>
<dbReference type="OrthoDB" id="438440at2759"/>
<accession>A0A8H8RSG7</accession>
<sequence length="577" mass="62811">MAIFGKSKKSKQTTIRPPNPLAYPSQTNPQAPFGNIPQQSWLDTQTQNNGSQVYGTPQLQVSAIWPAPQNQPVHISQNIAPPLPERPQKAGNAVSRLNLSSMSNLLDQGVPQYVPGAKYINNGGLAGTQYLNQGAALCDLISSKFDTVITLIDGDKFNGDEREFVVHENAQQMWPQAPESDRSLMRGGKTNGMVNHSVSNSLIGANYFSKVDLYANSRLPPNLPPMKLYMPTFPLLCLAAQYSEHVYSKPGGQEKETHVDSDWRTGTKAMVIKSVPMDDMNTIVFAIRGTQTFMDWAVNFNSAPTAPEGFLDDPGNLCHAGFLTVARKMVKPVAARLRHLLQENPSRAKYSLLITGHSAGGAVASLLYCHMLSTSPETESELNILTSCFKRIHCVSFGAPPISLLPLTKPQSPLLKKSIFMSFVNEGDPVARADKAYVRSLLDLYSSPSPGQTCLSTLAPQKLLAGPRSSSSLALDTIKMRPKPKKAMTAPAHTVQPVWSVPEATLSNAGRLVLLRSVGPLWGSGGKRERLNEGVVAQMVSDELLRGVIFGDPICHEMKLYARRVEILATNAVMGRS</sequence>
<dbReference type="AlphaFoldDB" id="A0A8H8RSG7"/>
<evidence type="ECO:0000313" key="3">
    <source>
        <dbReference type="EMBL" id="TVY40941.1"/>
    </source>
</evidence>